<dbReference type="InterPro" id="IPR001878">
    <property type="entry name" value="Znf_CCHC"/>
</dbReference>
<feature type="region of interest" description="Disordered" evidence="3">
    <location>
        <begin position="157"/>
        <end position="231"/>
    </location>
</feature>
<keyword evidence="2" id="KW-0175">Coiled coil</keyword>
<dbReference type="Pfam" id="PF14392">
    <property type="entry name" value="zf-CCHC_4"/>
    <property type="match status" value="1"/>
</dbReference>
<feature type="domain" description="CCHC-type" evidence="4">
    <location>
        <begin position="34"/>
        <end position="47"/>
    </location>
</feature>
<name>A0A835DAG3_TETSI</name>
<evidence type="ECO:0000256" key="3">
    <source>
        <dbReference type="SAM" id="MobiDB-lite"/>
    </source>
</evidence>
<feature type="compositionally biased region" description="Basic and acidic residues" evidence="3">
    <location>
        <begin position="187"/>
        <end position="200"/>
    </location>
</feature>
<accession>A0A835DAG3</accession>
<protein>
    <recommendedName>
        <fullName evidence="4">CCHC-type domain-containing protein</fullName>
    </recommendedName>
</protein>
<evidence type="ECO:0000256" key="1">
    <source>
        <dbReference type="PROSITE-ProRule" id="PRU00047"/>
    </source>
</evidence>
<feature type="compositionally biased region" description="Polar residues" evidence="3">
    <location>
        <begin position="266"/>
        <end position="290"/>
    </location>
</feature>
<dbReference type="PROSITE" id="PS50158">
    <property type="entry name" value="ZF_CCHC"/>
    <property type="match status" value="1"/>
</dbReference>
<keyword evidence="1" id="KW-0479">Metal-binding</keyword>
<sequence>MNIGRPLRYQIKLSRPNKEPTIIEIRYERLPVYCYHCGIIGHDEKNCSIPGMTRKPTWSIESNTYGPWLRADYMGPIKESFTKLSQQASGQLIIIGRPEGSSSATARKTKDTEDSEIETVGVRIVHPAILVGQSSLQRKNSNTHKGILSCPQISDVANTSESRSRKEIFPDSSKSNQIPRPGTQKDQLGKRNEGSDRVDSMDIQPDPPDSKQPGVVLPELMQPDPTGRGDKRRLELGLITCLAANGRNLDRATEDTTIKTSEKQEQTPIGETPQEQSPNGETPQDAATSAVLSERRKALFEPLEPTMNVNGKRPSAEVLLPPPDFDSASYPRGWLIGKKRKLVNVDVVESMRRIAVQEMNRKDREIDGLNEQLEEDARCLEHLQLQLLQERSKRTDVERENTMLQNQISMLMNMLQENEGMEEEGTEES</sequence>
<dbReference type="GO" id="GO:0008270">
    <property type="term" value="F:zinc ion binding"/>
    <property type="evidence" value="ECO:0007669"/>
    <property type="project" value="UniProtKB-KW"/>
</dbReference>
<keyword evidence="1" id="KW-0863">Zinc-finger</keyword>
<gene>
    <name evidence="5" type="ORF">HHK36_021230</name>
</gene>
<dbReference type="OrthoDB" id="1907556at2759"/>
<evidence type="ECO:0000313" key="5">
    <source>
        <dbReference type="EMBL" id="KAF8392989.1"/>
    </source>
</evidence>
<proteinExistence type="predicted"/>
<dbReference type="EMBL" id="JABCRI010000015">
    <property type="protein sequence ID" value="KAF8392989.1"/>
    <property type="molecule type" value="Genomic_DNA"/>
</dbReference>
<dbReference type="Proteomes" id="UP000655225">
    <property type="component" value="Unassembled WGS sequence"/>
</dbReference>
<dbReference type="InterPro" id="IPR025836">
    <property type="entry name" value="Zn_knuckle_CX2CX4HX4C"/>
</dbReference>
<dbReference type="GO" id="GO:0009909">
    <property type="term" value="P:regulation of flower development"/>
    <property type="evidence" value="ECO:0007669"/>
    <property type="project" value="InterPro"/>
</dbReference>
<dbReference type="PANTHER" id="PTHR37205:SF1">
    <property type="entry name" value="F23A5.30 PROTEIN"/>
    <property type="match status" value="1"/>
</dbReference>
<comment type="caution">
    <text evidence="5">The sequence shown here is derived from an EMBL/GenBank/DDBJ whole genome shotgun (WGS) entry which is preliminary data.</text>
</comment>
<dbReference type="InterPro" id="IPR038864">
    <property type="entry name" value="HDR1"/>
</dbReference>
<dbReference type="GO" id="GO:0003676">
    <property type="term" value="F:nucleic acid binding"/>
    <property type="evidence" value="ECO:0007669"/>
    <property type="project" value="InterPro"/>
</dbReference>
<feature type="region of interest" description="Disordered" evidence="3">
    <location>
        <begin position="97"/>
        <end position="119"/>
    </location>
</feature>
<feature type="region of interest" description="Disordered" evidence="3">
    <location>
        <begin position="252"/>
        <end position="290"/>
    </location>
</feature>
<evidence type="ECO:0000313" key="6">
    <source>
        <dbReference type="Proteomes" id="UP000655225"/>
    </source>
</evidence>
<reference evidence="5 6" key="1">
    <citation type="submission" date="2020-04" db="EMBL/GenBank/DDBJ databases">
        <title>Plant Genome Project.</title>
        <authorList>
            <person name="Zhang R.-G."/>
        </authorList>
    </citation>
    <scope>NUCLEOTIDE SEQUENCE [LARGE SCALE GENOMIC DNA]</scope>
    <source>
        <strain evidence="5">YNK0</strain>
        <tissue evidence="5">Leaf</tissue>
    </source>
</reference>
<evidence type="ECO:0000259" key="4">
    <source>
        <dbReference type="PROSITE" id="PS50158"/>
    </source>
</evidence>
<keyword evidence="6" id="KW-1185">Reference proteome</keyword>
<feature type="coiled-coil region" evidence="2">
    <location>
        <begin position="352"/>
        <end position="424"/>
    </location>
</feature>
<dbReference type="PANTHER" id="PTHR37205">
    <property type="entry name" value="F23A5.30 PROTEIN"/>
    <property type="match status" value="1"/>
</dbReference>
<dbReference type="AlphaFoldDB" id="A0A835DAG3"/>
<organism evidence="5 6">
    <name type="scientific">Tetracentron sinense</name>
    <name type="common">Spur-leaf</name>
    <dbReference type="NCBI Taxonomy" id="13715"/>
    <lineage>
        <taxon>Eukaryota</taxon>
        <taxon>Viridiplantae</taxon>
        <taxon>Streptophyta</taxon>
        <taxon>Embryophyta</taxon>
        <taxon>Tracheophyta</taxon>
        <taxon>Spermatophyta</taxon>
        <taxon>Magnoliopsida</taxon>
        <taxon>Trochodendrales</taxon>
        <taxon>Trochodendraceae</taxon>
        <taxon>Tetracentron</taxon>
    </lineage>
</organism>
<feature type="compositionally biased region" description="Basic and acidic residues" evidence="3">
    <location>
        <begin position="252"/>
        <end position="265"/>
    </location>
</feature>
<keyword evidence="1" id="KW-0862">Zinc</keyword>
<evidence type="ECO:0000256" key="2">
    <source>
        <dbReference type="SAM" id="Coils"/>
    </source>
</evidence>